<dbReference type="InterPro" id="IPR029063">
    <property type="entry name" value="SAM-dependent_MTases_sf"/>
</dbReference>
<dbReference type="OrthoDB" id="9781225at2"/>
<organism evidence="3 4">
    <name type="scientific">Campylobacter geochelonis</name>
    <dbReference type="NCBI Taxonomy" id="1780362"/>
    <lineage>
        <taxon>Bacteria</taxon>
        <taxon>Pseudomonadati</taxon>
        <taxon>Campylobacterota</taxon>
        <taxon>Epsilonproteobacteria</taxon>
        <taxon>Campylobacterales</taxon>
        <taxon>Campylobacteraceae</taxon>
        <taxon>Campylobacter</taxon>
    </lineage>
</organism>
<accession>A0A128EGF5</accession>
<dbReference type="InterPro" id="IPR041698">
    <property type="entry name" value="Methyltransf_25"/>
</dbReference>
<dbReference type="PANTHER" id="PTHR43861">
    <property type="entry name" value="TRANS-ACONITATE 2-METHYLTRANSFERASE-RELATED"/>
    <property type="match status" value="1"/>
</dbReference>
<dbReference type="AlphaFoldDB" id="A0A128EGF5"/>
<keyword evidence="4" id="KW-1185">Reference proteome</keyword>
<dbReference type="CDD" id="cd02440">
    <property type="entry name" value="AdoMet_MTases"/>
    <property type="match status" value="1"/>
</dbReference>
<proteinExistence type="predicted"/>
<dbReference type="RefSeq" id="WP_075540260.1">
    <property type="nucleotide sequence ID" value="NZ_CP053844.1"/>
</dbReference>
<dbReference type="Pfam" id="PF13649">
    <property type="entry name" value="Methyltransf_25"/>
    <property type="match status" value="1"/>
</dbReference>
<dbReference type="Proteomes" id="UP000069632">
    <property type="component" value="Unassembled WGS sequence"/>
</dbReference>
<reference evidence="3 4" key="1">
    <citation type="submission" date="2016-02" db="EMBL/GenBank/DDBJ databases">
        <authorList>
            <consortium name="Pathogen Informatics"/>
        </authorList>
    </citation>
    <scope>NUCLEOTIDE SEQUENCE [LARGE SCALE GENOMIC DNA]</scope>
    <source>
        <strain evidence="3 4">RC20</strain>
    </source>
</reference>
<dbReference type="GO" id="GO:0016740">
    <property type="term" value="F:transferase activity"/>
    <property type="evidence" value="ECO:0007669"/>
    <property type="project" value="UniProtKB-KW"/>
</dbReference>
<gene>
    <name evidence="3" type="ORF">ERS672216_01155</name>
</gene>
<feature type="domain" description="Methyltransferase" evidence="2">
    <location>
        <begin position="42"/>
        <end position="126"/>
    </location>
</feature>
<evidence type="ECO:0000313" key="4">
    <source>
        <dbReference type="Proteomes" id="UP000069632"/>
    </source>
</evidence>
<dbReference type="Gene3D" id="2.20.25.110">
    <property type="entry name" value="S-adenosyl-L-methionine-dependent methyltransferases"/>
    <property type="match status" value="1"/>
</dbReference>
<evidence type="ECO:0000313" key="3">
    <source>
        <dbReference type="EMBL" id="CZE47960.1"/>
    </source>
</evidence>
<dbReference type="SUPFAM" id="SSF53335">
    <property type="entry name" value="S-adenosyl-L-methionine-dependent methyltransferases"/>
    <property type="match status" value="1"/>
</dbReference>
<protein>
    <submittedName>
        <fullName evidence="3">Mg-protoporphyrin IX methyl transferase</fullName>
    </submittedName>
</protein>
<sequence length="232" mass="26517">MTSLDFYAKIESIIGLNEACDRLYEIFLDEISSLKFSGFKALDFGCGNGNFALKLAKQFSVIGIDKSADMVAQACKKGVDARCVSLDEINEKFDLITASFDVLNYMDKAELKEFLSKIPNILNDNGYFIFDINTKFGFSDIANGLLYESDENQNHLIIDAKFDGNCLETQMILFEKSGDKFAKFQNRIIQFYHKKDEIKKLLNLKLYRVKELNLYSDTKADKLLFVFKKVAK</sequence>
<name>A0A128EGF5_9BACT</name>
<dbReference type="EMBL" id="FIZP01000005">
    <property type="protein sequence ID" value="CZE47960.1"/>
    <property type="molecule type" value="Genomic_DNA"/>
</dbReference>
<keyword evidence="1 3" id="KW-0808">Transferase</keyword>
<dbReference type="Gene3D" id="3.40.50.150">
    <property type="entry name" value="Vaccinia Virus protein VP39"/>
    <property type="match status" value="1"/>
</dbReference>
<evidence type="ECO:0000259" key="2">
    <source>
        <dbReference type="Pfam" id="PF13649"/>
    </source>
</evidence>
<evidence type="ECO:0000256" key="1">
    <source>
        <dbReference type="ARBA" id="ARBA00022679"/>
    </source>
</evidence>